<dbReference type="InterPro" id="IPR002110">
    <property type="entry name" value="Ankyrin_rpt"/>
</dbReference>
<gene>
    <name evidence="4" type="ORF">ABS861_06285</name>
</gene>
<dbReference type="EMBL" id="CP158587">
    <property type="protein sequence ID" value="XCA34944.1"/>
    <property type="molecule type" value="Genomic_DNA"/>
</dbReference>
<dbReference type="InterPro" id="IPR036770">
    <property type="entry name" value="Ankyrin_rpt-contain_sf"/>
</dbReference>
<feature type="repeat" description="ANK" evidence="3">
    <location>
        <begin position="81"/>
        <end position="113"/>
    </location>
</feature>
<evidence type="ECO:0000256" key="2">
    <source>
        <dbReference type="ARBA" id="ARBA00023043"/>
    </source>
</evidence>
<dbReference type="AlphaFoldDB" id="A0AAU7YLY1"/>
<reference evidence="4" key="1">
    <citation type="submission" date="2024-06" db="EMBL/GenBank/DDBJ databases">
        <title>Genome assembly of the Oeneis chryxus ivallda.</title>
        <authorList>
            <person name="MacDonald Z."/>
            <person name="Shaffer H.B."/>
            <person name="Gillespie T."/>
            <person name="Marimuthu M.P.A."/>
            <person name="Nguyen O."/>
            <person name="Fairbairn C.W."/>
            <person name="Seligmann W.E."/>
            <person name="Escalona M."/>
            <person name="Miller C."/>
            <person name="Toffelmier E."/>
        </authorList>
    </citation>
    <scope>NUCLEOTIDE SEQUENCE</scope>
    <source>
        <strain evidence="4">CCGP_102_HBS-TG_Oc004</strain>
    </source>
</reference>
<feature type="repeat" description="ANK" evidence="3">
    <location>
        <begin position="46"/>
        <end position="78"/>
    </location>
</feature>
<dbReference type="SUPFAM" id="SSF48403">
    <property type="entry name" value="Ankyrin repeat"/>
    <property type="match status" value="1"/>
</dbReference>
<dbReference type="PROSITE" id="PS50297">
    <property type="entry name" value="ANK_REP_REGION"/>
    <property type="match status" value="4"/>
</dbReference>
<dbReference type="Gene3D" id="1.25.40.20">
    <property type="entry name" value="Ankyrin repeat-containing domain"/>
    <property type="match status" value="3"/>
</dbReference>
<feature type="repeat" description="ANK" evidence="3">
    <location>
        <begin position="318"/>
        <end position="350"/>
    </location>
</feature>
<feature type="repeat" description="ANK" evidence="3">
    <location>
        <begin position="285"/>
        <end position="317"/>
    </location>
</feature>
<name>A0AAU7YLY1_9RICK</name>
<protein>
    <submittedName>
        <fullName evidence="4">Ankyrin repeat domain-containing protein</fullName>
    </submittedName>
</protein>
<accession>A0AAU7YLY1</accession>
<dbReference type="Pfam" id="PF12796">
    <property type="entry name" value="Ank_2"/>
    <property type="match status" value="2"/>
</dbReference>
<dbReference type="SMART" id="SM00248">
    <property type="entry name" value="ANK"/>
    <property type="match status" value="6"/>
</dbReference>
<evidence type="ECO:0000313" key="4">
    <source>
        <dbReference type="EMBL" id="XCA34944.1"/>
    </source>
</evidence>
<organism evidence="4">
    <name type="scientific">Wolbachia endosymbiont of Oeneis ivallda</name>
    <dbReference type="NCBI Taxonomy" id="3171168"/>
    <lineage>
        <taxon>Bacteria</taxon>
        <taxon>Pseudomonadati</taxon>
        <taxon>Pseudomonadota</taxon>
        <taxon>Alphaproteobacteria</taxon>
        <taxon>Rickettsiales</taxon>
        <taxon>Anaplasmataceae</taxon>
        <taxon>Wolbachieae</taxon>
        <taxon>Wolbachia</taxon>
    </lineage>
</organism>
<sequence length="539" mass="59000">MPISVEKLRKKLLAAISIGNFQKVEKCVEEAESEHVKNEILNSREHVTNPLRLATQKRNLRILRFLIAKGGDINVTISTVYLSTPLHIAAAANEAEVAQFLLDNGANINATNYKGFTPLYLASFYCYLDMVKLLLSNNADISIEDKNGKTALDAVGSYRRNMCDSNARQEILSMLEDVVKITSVVTIKAALEADNNSSNYYTTDVTNKKAEQLIDELFAAINIGNFQKVEKCIKEAESIGIKSEILSSEKHNIKPINFTTDKCNLKILQLLLNEGADINATSTEYLNTSLHIAAINGKLEIAQFLIDSSANINATNYKGFTPLYLASFHCQSDMVELLFCNNADTSIKDVNGRTALDVVGGYRRDMCNNSSEMQRVISILSGAVSIDCKAILTSTRVSLKEELEASSVVSNAASSAVKPSSFINSIFSWITASTLGRNTPALPSAQQSIAHSTGSSIDSSQVDFYGTALLTDVIVRKLTGKKYSKPLEDSLLTIEEIRAKKVNAIKEKFDIAINKVAQCPRSLLSNLTISKGVCHQKSL</sequence>
<evidence type="ECO:0000256" key="1">
    <source>
        <dbReference type="ARBA" id="ARBA00022737"/>
    </source>
</evidence>
<proteinExistence type="predicted"/>
<dbReference type="PRINTS" id="PR01415">
    <property type="entry name" value="ANKYRIN"/>
</dbReference>
<feature type="repeat" description="ANK" evidence="3">
    <location>
        <begin position="114"/>
        <end position="146"/>
    </location>
</feature>
<dbReference type="PROSITE" id="PS50088">
    <property type="entry name" value="ANK_REPEAT"/>
    <property type="match status" value="6"/>
</dbReference>
<feature type="repeat" description="ANK" evidence="3">
    <location>
        <begin position="251"/>
        <end position="283"/>
    </location>
</feature>
<dbReference type="PANTHER" id="PTHR24198">
    <property type="entry name" value="ANKYRIN REPEAT AND PROTEIN KINASE DOMAIN-CONTAINING PROTEIN"/>
    <property type="match status" value="1"/>
</dbReference>
<evidence type="ECO:0000256" key="3">
    <source>
        <dbReference type="PROSITE-ProRule" id="PRU00023"/>
    </source>
</evidence>
<keyword evidence="2 3" id="KW-0040">ANK repeat</keyword>
<dbReference type="PANTHER" id="PTHR24198:SF165">
    <property type="entry name" value="ANKYRIN REPEAT-CONTAINING PROTEIN-RELATED"/>
    <property type="match status" value="1"/>
</dbReference>
<keyword evidence="1" id="KW-0677">Repeat</keyword>